<keyword evidence="4" id="KW-1003">Cell membrane</keyword>
<feature type="transmembrane region" description="Helical" evidence="8">
    <location>
        <begin position="50"/>
        <end position="70"/>
    </location>
</feature>
<dbReference type="OrthoDB" id="9814303at2"/>
<feature type="transmembrane region" description="Helical" evidence="8">
    <location>
        <begin position="108"/>
        <end position="129"/>
    </location>
</feature>
<dbReference type="GO" id="GO:0005886">
    <property type="term" value="C:plasma membrane"/>
    <property type="evidence" value="ECO:0007669"/>
    <property type="project" value="UniProtKB-SubCell"/>
</dbReference>
<dbReference type="FunFam" id="1.20.1720.10:FF:000005">
    <property type="entry name" value="Bcr/CflA family efflux transporter"/>
    <property type="match status" value="1"/>
</dbReference>
<dbReference type="Proteomes" id="UP000199636">
    <property type="component" value="Unassembled WGS sequence"/>
</dbReference>
<evidence type="ECO:0000256" key="6">
    <source>
        <dbReference type="ARBA" id="ARBA00022989"/>
    </source>
</evidence>
<dbReference type="InterPro" id="IPR011701">
    <property type="entry name" value="MFS"/>
</dbReference>
<evidence type="ECO:0000256" key="4">
    <source>
        <dbReference type="ARBA" id="ARBA00022475"/>
    </source>
</evidence>
<evidence type="ECO:0000256" key="5">
    <source>
        <dbReference type="ARBA" id="ARBA00022692"/>
    </source>
</evidence>
<dbReference type="RefSeq" id="WP_090263815.1">
    <property type="nucleotide sequence ID" value="NZ_FNDS01000006.1"/>
</dbReference>
<feature type="domain" description="Major facilitator superfamily (MFS) profile" evidence="9">
    <location>
        <begin position="17"/>
        <end position="401"/>
    </location>
</feature>
<dbReference type="Pfam" id="PF07690">
    <property type="entry name" value="MFS_1"/>
    <property type="match status" value="1"/>
</dbReference>
<keyword evidence="3 8" id="KW-0813">Transport</keyword>
<evidence type="ECO:0000256" key="1">
    <source>
        <dbReference type="ARBA" id="ARBA00004651"/>
    </source>
</evidence>
<dbReference type="InterPro" id="IPR036259">
    <property type="entry name" value="MFS_trans_sf"/>
</dbReference>
<gene>
    <name evidence="10" type="ORF">SAMN05216272_106235</name>
</gene>
<evidence type="ECO:0000256" key="7">
    <source>
        <dbReference type="ARBA" id="ARBA00023136"/>
    </source>
</evidence>
<reference evidence="11" key="1">
    <citation type="submission" date="2016-10" db="EMBL/GenBank/DDBJ databases">
        <authorList>
            <person name="Varghese N."/>
            <person name="Submissions S."/>
        </authorList>
    </citation>
    <scope>NUCLEOTIDE SEQUENCE [LARGE SCALE GENOMIC DNA]</scope>
    <source>
        <strain evidence="11">CCM 7469</strain>
    </source>
</reference>
<feature type="transmembrane region" description="Helical" evidence="8">
    <location>
        <begin position="348"/>
        <end position="370"/>
    </location>
</feature>
<dbReference type="STRING" id="428992.SAMN05216272_106235"/>
<dbReference type="PROSITE" id="PS50850">
    <property type="entry name" value="MFS"/>
    <property type="match status" value="1"/>
</dbReference>
<name>A0A1G8IGA3_9PSED</name>
<comment type="subcellular location">
    <subcellularLocation>
        <location evidence="8">Cell inner membrane</location>
        <topology evidence="8">Multi-pass membrane protein</topology>
    </subcellularLocation>
    <subcellularLocation>
        <location evidence="1">Cell membrane</location>
        <topology evidence="1">Multi-pass membrane protein</topology>
    </subcellularLocation>
</comment>
<dbReference type="SUPFAM" id="SSF103473">
    <property type="entry name" value="MFS general substrate transporter"/>
    <property type="match status" value="1"/>
</dbReference>
<dbReference type="InterPro" id="IPR020846">
    <property type="entry name" value="MFS_dom"/>
</dbReference>
<keyword evidence="8" id="KW-0997">Cell inner membrane</keyword>
<dbReference type="PANTHER" id="PTHR42718">
    <property type="entry name" value="MAJOR FACILITATOR SUPERFAMILY MULTIDRUG TRANSPORTER MFSC"/>
    <property type="match status" value="1"/>
</dbReference>
<feature type="transmembrane region" description="Helical" evidence="8">
    <location>
        <begin position="141"/>
        <end position="165"/>
    </location>
</feature>
<evidence type="ECO:0000313" key="11">
    <source>
        <dbReference type="Proteomes" id="UP000199636"/>
    </source>
</evidence>
<dbReference type="NCBIfam" id="TIGR00710">
    <property type="entry name" value="efflux_Bcr_CflA"/>
    <property type="match status" value="1"/>
</dbReference>
<dbReference type="GO" id="GO:1990961">
    <property type="term" value="P:xenobiotic detoxification by transmembrane export across the plasma membrane"/>
    <property type="evidence" value="ECO:0007669"/>
    <property type="project" value="InterPro"/>
</dbReference>
<keyword evidence="11" id="KW-1185">Reference proteome</keyword>
<feature type="transmembrane region" description="Helical" evidence="8">
    <location>
        <begin position="12"/>
        <end position="30"/>
    </location>
</feature>
<evidence type="ECO:0000256" key="2">
    <source>
        <dbReference type="ARBA" id="ARBA00006236"/>
    </source>
</evidence>
<protein>
    <recommendedName>
        <fullName evidence="8">Bcr/CflA family efflux transporter</fullName>
    </recommendedName>
</protein>
<feature type="transmembrane region" description="Helical" evidence="8">
    <location>
        <begin position="289"/>
        <end position="307"/>
    </location>
</feature>
<evidence type="ECO:0000256" key="3">
    <source>
        <dbReference type="ARBA" id="ARBA00022448"/>
    </source>
</evidence>
<evidence type="ECO:0000259" key="9">
    <source>
        <dbReference type="PROSITE" id="PS50850"/>
    </source>
</evidence>
<feature type="transmembrane region" description="Helical" evidence="8">
    <location>
        <begin position="82"/>
        <end position="102"/>
    </location>
</feature>
<organism evidence="10 11">
    <name type="scientific">Pseudomonas panipatensis</name>
    <dbReference type="NCBI Taxonomy" id="428992"/>
    <lineage>
        <taxon>Bacteria</taxon>
        <taxon>Pseudomonadati</taxon>
        <taxon>Pseudomonadota</taxon>
        <taxon>Gammaproteobacteria</taxon>
        <taxon>Pseudomonadales</taxon>
        <taxon>Pseudomonadaceae</taxon>
        <taxon>Pseudomonas</taxon>
    </lineage>
</organism>
<proteinExistence type="inferred from homology"/>
<feature type="transmembrane region" description="Helical" evidence="8">
    <location>
        <begin position="171"/>
        <end position="190"/>
    </location>
</feature>
<sequence length="412" mass="42766">MTSTSPSAVSDGFSLKVLAILSTLMAFASISTDLYLPALPAMASALNADAGSVELTISGYLIGFSLGQLLWGPVGDRHGRRLPIAIGLLLFILGSVGCALSTSAGMMIAWRAVQAVGACASVVLARAMVRDLYVGHRAARMLSTLMTVMAIAPLVGPSLGGLILQLASWRAIFWTLVGVGLATLAALYGLPETLPVERRNPQPLWRALGRYAELLRQRRLLGYAGAGGFFYAAMYAYIAGTPFAYISYHHLSPQRYGLLFAIGIVGLMITNQVNARLVERYGSDRLMRAGSAGAALAGLWLALAAWTDWGGLSGLVVPLFLLVSATGFIVANSIAGALASFPTQAGSVSALIGSIQYGSGILGSALVGFYADGTPWPMACVIASCGLGSLLCALLLVPASAAPRGLPVASNR</sequence>
<dbReference type="InterPro" id="IPR004812">
    <property type="entry name" value="Efflux_drug-R_Bcr/CmlA"/>
</dbReference>
<evidence type="ECO:0000256" key="8">
    <source>
        <dbReference type="RuleBase" id="RU365088"/>
    </source>
</evidence>
<dbReference type="CDD" id="cd17320">
    <property type="entry name" value="MFS_MdfA_MDR_like"/>
    <property type="match status" value="1"/>
</dbReference>
<dbReference type="PANTHER" id="PTHR42718:SF9">
    <property type="entry name" value="MAJOR FACILITATOR SUPERFAMILY MULTIDRUG TRANSPORTER MFSC"/>
    <property type="match status" value="1"/>
</dbReference>
<feature type="transmembrane region" description="Helical" evidence="8">
    <location>
        <begin position="319"/>
        <end position="341"/>
    </location>
</feature>
<keyword evidence="7 8" id="KW-0472">Membrane</keyword>
<feature type="transmembrane region" description="Helical" evidence="8">
    <location>
        <begin position="258"/>
        <end position="277"/>
    </location>
</feature>
<dbReference type="EMBL" id="FNDS01000006">
    <property type="protein sequence ID" value="SDI17817.1"/>
    <property type="molecule type" value="Genomic_DNA"/>
</dbReference>
<comment type="similarity">
    <text evidence="2 8">Belongs to the major facilitator superfamily. Bcr/CmlA family.</text>
</comment>
<dbReference type="Gene3D" id="1.20.1720.10">
    <property type="entry name" value="Multidrug resistance protein D"/>
    <property type="match status" value="1"/>
</dbReference>
<keyword evidence="6 8" id="KW-1133">Transmembrane helix</keyword>
<feature type="transmembrane region" description="Helical" evidence="8">
    <location>
        <begin position="376"/>
        <end position="397"/>
    </location>
</feature>
<feature type="transmembrane region" description="Helical" evidence="8">
    <location>
        <begin position="220"/>
        <end position="238"/>
    </location>
</feature>
<accession>A0A1G8IGA3</accession>
<dbReference type="GO" id="GO:0042910">
    <property type="term" value="F:xenobiotic transmembrane transporter activity"/>
    <property type="evidence" value="ECO:0007669"/>
    <property type="project" value="InterPro"/>
</dbReference>
<keyword evidence="5 8" id="KW-0812">Transmembrane</keyword>
<evidence type="ECO:0000313" key="10">
    <source>
        <dbReference type="EMBL" id="SDI17817.1"/>
    </source>
</evidence>
<dbReference type="AlphaFoldDB" id="A0A1G8IGA3"/>